<evidence type="ECO:0000313" key="3">
    <source>
        <dbReference type="EMBL" id="OKL51031.1"/>
    </source>
</evidence>
<dbReference type="InterPro" id="IPR007569">
    <property type="entry name" value="DUF559"/>
</dbReference>
<reference evidence="4" key="1">
    <citation type="submission" date="2016-12" db="EMBL/GenBank/DDBJ databases">
        <authorList>
            <person name="Meng X."/>
        </authorList>
    </citation>
    <scope>NUCLEOTIDE SEQUENCE [LARGE SCALE GENOMIC DNA]</scope>
    <source>
        <strain evidence="4">DSM 20732</strain>
    </source>
</reference>
<comment type="caution">
    <text evidence="3">The sequence shown here is derived from an EMBL/GenBank/DDBJ whole genome shotgun (WGS) entry which is preliminary data.</text>
</comment>
<evidence type="ECO:0000313" key="4">
    <source>
        <dbReference type="Proteomes" id="UP000185612"/>
    </source>
</evidence>
<dbReference type="AlphaFoldDB" id="A0A1Q5PTW3"/>
<dbReference type="InParanoid" id="A0A1Q5PTW3"/>
<feature type="domain" description="AbiEi antitoxin N-terminal" evidence="2">
    <location>
        <begin position="3"/>
        <end position="50"/>
    </location>
</feature>
<dbReference type="InterPro" id="IPR025159">
    <property type="entry name" value="AbiEi_N"/>
</dbReference>
<dbReference type="Pfam" id="PF04480">
    <property type="entry name" value="DUF559"/>
    <property type="match status" value="1"/>
</dbReference>
<feature type="domain" description="DUF559" evidence="1">
    <location>
        <begin position="191"/>
        <end position="270"/>
    </location>
</feature>
<proteinExistence type="predicted"/>
<dbReference type="Gene3D" id="3.40.960.10">
    <property type="entry name" value="VSR Endonuclease"/>
    <property type="match status" value="1"/>
</dbReference>
<sequence>MDELYRLLARTGGLATTRQLHELGFTKATLASALRQGHLVRVSRGFYAAPTLSAPCPEVMAAVRAGGGLSGASALALHGAWRLEDQPPVVRLARPDRARAVPGLRFVTLPGRHTRPPVLDSPADAFAVALRTVSREDIVVLGDSLARPLTDAGQVLRGPLLAPTEMRWLARHEPAGLQWAVGLIDGRSESGTESRLKFRLASRRVHYQQQFHVPDTRWWVDFLVGDRLVIEADSRAHHTDQNAYQQDRKRDRALVAAGYLVFRYTYADVHYHWPTESAALWQALARRLHRRQHFLGNIRI</sequence>
<name>A0A1Q5PTW3_9ACTO</name>
<organism evidence="3 4">
    <name type="scientific">Buchananella hordeovulneris</name>
    <dbReference type="NCBI Taxonomy" id="52770"/>
    <lineage>
        <taxon>Bacteria</taxon>
        <taxon>Bacillati</taxon>
        <taxon>Actinomycetota</taxon>
        <taxon>Actinomycetes</taxon>
        <taxon>Actinomycetales</taxon>
        <taxon>Actinomycetaceae</taxon>
        <taxon>Buchananella</taxon>
    </lineage>
</organism>
<dbReference type="RefSeq" id="WP_073825829.1">
    <property type="nucleotide sequence ID" value="NZ_MQVS01000011.1"/>
</dbReference>
<dbReference type="Pfam" id="PF13338">
    <property type="entry name" value="AbiEi_4"/>
    <property type="match status" value="1"/>
</dbReference>
<evidence type="ECO:0000259" key="2">
    <source>
        <dbReference type="Pfam" id="PF13338"/>
    </source>
</evidence>
<gene>
    <name evidence="3" type="ORF">BSZ40_09760</name>
</gene>
<dbReference type="OrthoDB" id="5144556at2"/>
<protein>
    <submittedName>
        <fullName evidence="3">Uncharacterized protein</fullName>
    </submittedName>
</protein>
<dbReference type="EMBL" id="MQVS01000011">
    <property type="protein sequence ID" value="OKL51031.1"/>
    <property type="molecule type" value="Genomic_DNA"/>
</dbReference>
<dbReference type="Proteomes" id="UP000185612">
    <property type="component" value="Unassembled WGS sequence"/>
</dbReference>
<keyword evidence="4" id="KW-1185">Reference proteome</keyword>
<accession>A0A1Q5PTW3</accession>
<evidence type="ECO:0000259" key="1">
    <source>
        <dbReference type="Pfam" id="PF04480"/>
    </source>
</evidence>